<keyword evidence="3" id="KW-1185">Reference proteome</keyword>
<dbReference type="AlphaFoldDB" id="A0A6H9YQS3"/>
<protein>
    <recommendedName>
        <fullName evidence="1">Mycothiol-dependent maleylpyruvate isomerase metal-binding domain-containing protein</fullName>
    </recommendedName>
</protein>
<dbReference type="InterPro" id="IPR034660">
    <property type="entry name" value="DinB/YfiT-like"/>
</dbReference>
<accession>A0A6H9YQS3</accession>
<feature type="domain" description="Mycothiol-dependent maleylpyruvate isomerase metal-binding" evidence="1">
    <location>
        <begin position="13"/>
        <end position="160"/>
    </location>
</feature>
<dbReference type="Proteomes" id="UP000468735">
    <property type="component" value="Unassembled WGS sequence"/>
</dbReference>
<gene>
    <name evidence="2" type="ORF">F8566_25700</name>
</gene>
<evidence type="ECO:0000313" key="2">
    <source>
        <dbReference type="EMBL" id="KAB2346096.1"/>
    </source>
</evidence>
<evidence type="ECO:0000313" key="3">
    <source>
        <dbReference type="Proteomes" id="UP000468735"/>
    </source>
</evidence>
<evidence type="ECO:0000259" key="1">
    <source>
        <dbReference type="Pfam" id="PF11716"/>
    </source>
</evidence>
<name>A0A6H9YQS3_9ACTN</name>
<dbReference type="Gene3D" id="1.20.120.450">
    <property type="entry name" value="dinb family like domain"/>
    <property type="match status" value="1"/>
</dbReference>
<proteinExistence type="predicted"/>
<reference evidence="2 3" key="1">
    <citation type="submission" date="2019-09" db="EMBL/GenBank/DDBJ databases">
        <title>Actinomadura physcomitrii sp. nov., a novel actinomycete isolated from moss [Physcomitrium sphaericum (Ludw) Fuernr].</title>
        <authorList>
            <person name="Zhuang X."/>
            <person name="Liu C."/>
        </authorList>
    </citation>
    <scope>NUCLEOTIDE SEQUENCE [LARGE SCALE GENOMIC DNA]</scope>
    <source>
        <strain evidence="2 3">HMC1</strain>
    </source>
</reference>
<dbReference type="InterPro" id="IPR024344">
    <property type="entry name" value="MDMPI_metal-binding"/>
</dbReference>
<dbReference type="Pfam" id="PF11716">
    <property type="entry name" value="MDMPI_N"/>
    <property type="match status" value="1"/>
</dbReference>
<dbReference type="OrthoDB" id="3213216at2"/>
<organism evidence="2 3">
    <name type="scientific">Actinomadura rudentiformis</name>
    <dbReference type="NCBI Taxonomy" id="359158"/>
    <lineage>
        <taxon>Bacteria</taxon>
        <taxon>Bacillati</taxon>
        <taxon>Actinomycetota</taxon>
        <taxon>Actinomycetes</taxon>
        <taxon>Streptosporangiales</taxon>
        <taxon>Thermomonosporaceae</taxon>
        <taxon>Actinomadura</taxon>
    </lineage>
</organism>
<sequence length="212" mass="22460">MMTIRESYLGAAESAVGLLADPAVAAAWKEPSALADFTVGGLAAHLAFQIFCVPSVLAEASSGEEPIGLLDHYARAAWVDAGLDDEPNVALRRRGEELAAEGAERTTAHARDTVAELRTVLADEPADRAVHLPWTGWSLLLDDFLVTRTMELTVHSDDLAVSIGVPTPPASPEAADAVAVLLTRLAVRRHGLTPVLRALSRAERAPETIAAF</sequence>
<dbReference type="RefSeq" id="WP_151564247.1">
    <property type="nucleotide sequence ID" value="NZ_WBMT01000012.1"/>
</dbReference>
<dbReference type="EMBL" id="WBMT01000012">
    <property type="protein sequence ID" value="KAB2346096.1"/>
    <property type="molecule type" value="Genomic_DNA"/>
</dbReference>
<dbReference type="SUPFAM" id="SSF109854">
    <property type="entry name" value="DinB/YfiT-like putative metalloenzymes"/>
    <property type="match status" value="1"/>
</dbReference>
<dbReference type="GO" id="GO:0046872">
    <property type="term" value="F:metal ion binding"/>
    <property type="evidence" value="ECO:0007669"/>
    <property type="project" value="InterPro"/>
</dbReference>
<comment type="caution">
    <text evidence="2">The sequence shown here is derived from an EMBL/GenBank/DDBJ whole genome shotgun (WGS) entry which is preliminary data.</text>
</comment>